<proteinExistence type="predicted"/>
<dbReference type="OMA" id="ARWVQTC"/>
<keyword evidence="5 6" id="KW-0424">Laminin EGF-like domain</keyword>
<sequence>FYQQAAPLGCSPCGCHPVGSVSSTCDSRGRCSCKDGVMGQKCDRCSDGPIGPNGCTQSSLDPAQPLATAFYSLTLVQLQPSPSCFVGFLELKVKAASAPLPCFCHGHSSRCSAGSGYSVHPITSTFTDGPEGWGTAGVRDTGPTGVLFRWSPKHQDLEVISTSSLPAYLKAPGPYLGNQLLSYGQNLSFSLRMDHSVRQPSYNDVILEGGGLQVAASLGGLLSAAPCRQKMNYTFRLDEQPSSGWRPQLSSQQFQTLLQNLTSLRIRATFGPDLVFSGRGYLDNVQMVSARRGDGSPAPWVRTCSCPLGHEGDFCERCSARFKRTNPAEGPFSSCEPCGCRGGGCDPQTGDCYSADETAAQLKCPPGFYRNRWDPESCLRCPCPGGVSCTLQDGSGQPQCDPCPLGTTGRRCDVCQEGFYGDPVGNRACRGNTPPLPPFCSVGCSGSGTALARSQQPGESPAVGQRSTPPLAGTKMVQVEAEKKGAGTTDEKAACDCDPRGSVSTRCDHLGRCQCKPGFQGVRCQSSSCPACFTSIKMKMKEYTTKLEEMLLDVGRGHDGVESPEMEAALRNMEQLMDNVQLDMDKLTGSGPARLETRLQDRLSSANTTHVSNRETIQKIAEVQDDAQQRHQLYNRKVDEVQKLLEEMKQNLERAENELRSADVPSGDAPQASGFSALLQTALTLADLHQREADVVHQSSSAALNGSMKSLALVQTLMSKENKVKDVVGGLRSRHDQTSAQVKDLENQAQHLSSEAREESAAANSMLTDIAKLEQELPSDLKDDVDTMTSMLSDLAEAATRSSEDLDSLQQGVKQNKAAMENLLKEGRASGQTLEKLLGRVEAAREVTNAALQGFQGSSEDLNAALTSLKGFNQQINNYRAEADGAVRRLDAINATVQQAASSNAETQAVLRDMSEDFRRGLANANTLENLLSSAEGAFRSLPAHSHLLAEGTELKEDSEALKIRVDRAAEDLQTEMDAATRLEDDSGQAAVAAAGALDHSRRSRAAVEQTLQQINGLLAQMNQTGLVDQGRLQQMEHLLASAEREVEQRLRPWLREAELQEDAHKRHLSAVTADMDAVLADIDNLKDILASVPEGCFNTLPIEKP</sequence>
<evidence type="ECO:0000256" key="7">
    <source>
        <dbReference type="SAM" id="Coils"/>
    </source>
</evidence>
<evidence type="ECO:0000256" key="4">
    <source>
        <dbReference type="ARBA" id="ARBA00023180"/>
    </source>
</evidence>
<feature type="coiled-coil region" evidence="7">
    <location>
        <begin position="862"/>
        <end position="896"/>
    </location>
</feature>
<keyword evidence="7" id="KW-0175">Coiled coil</keyword>
<dbReference type="Ensembl" id="ENSTNIT00000004834.1">
    <property type="protein sequence ID" value="ENSTNIP00000004691.1"/>
    <property type="gene ID" value="ENSTNIG00000003625.1"/>
</dbReference>
<dbReference type="SUPFAM" id="SSF57196">
    <property type="entry name" value="EGF/Laminin"/>
    <property type="match status" value="1"/>
</dbReference>
<evidence type="ECO:0000256" key="3">
    <source>
        <dbReference type="ARBA" id="ARBA00023157"/>
    </source>
</evidence>
<evidence type="ECO:0000256" key="2">
    <source>
        <dbReference type="ARBA" id="ARBA00022737"/>
    </source>
</evidence>
<dbReference type="Gene3D" id="2.10.25.10">
    <property type="entry name" value="Laminin"/>
    <property type="match status" value="3"/>
</dbReference>
<dbReference type="AlphaFoldDB" id="H3C8W9"/>
<reference evidence="11" key="2">
    <citation type="submission" date="2025-08" db="UniProtKB">
        <authorList>
            <consortium name="Ensembl"/>
        </authorList>
    </citation>
    <scope>IDENTIFICATION</scope>
</reference>
<dbReference type="PROSITE" id="PS01248">
    <property type="entry name" value="EGF_LAM_1"/>
    <property type="match status" value="1"/>
</dbReference>
<dbReference type="GO" id="GO:0009887">
    <property type="term" value="P:animal organ morphogenesis"/>
    <property type="evidence" value="ECO:0007669"/>
    <property type="project" value="TreeGrafter"/>
</dbReference>
<keyword evidence="1" id="KW-0732">Signal</keyword>
<keyword evidence="2" id="KW-0677">Repeat</keyword>
<evidence type="ECO:0000256" key="5">
    <source>
        <dbReference type="ARBA" id="ARBA00023292"/>
    </source>
</evidence>
<dbReference type="SMART" id="SM00281">
    <property type="entry name" value="LamB"/>
    <property type="match status" value="1"/>
</dbReference>
<dbReference type="Proteomes" id="UP000007303">
    <property type="component" value="Unassembled WGS sequence"/>
</dbReference>
<dbReference type="Pfam" id="PF00053">
    <property type="entry name" value="EGF_laminin"/>
    <property type="match status" value="3"/>
</dbReference>
<evidence type="ECO:0000259" key="10">
    <source>
        <dbReference type="PROSITE" id="PS51115"/>
    </source>
</evidence>
<organism evidence="11 12">
    <name type="scientific">Tetraodon nigroviridis</name>
    <name type="common">Spotted green pufferfish</name>
    <name type="synonym">Chelonodon nigroviridis</name>
    <dbReference type="NCBI Taxonomy" id="99883"/>
    <lineage>
        <taxon>Eukaryota</taxon>
        <taxon>Metazoa</taxon>
        <taxon>Chordata</taxon>
        <taxon>Craniata</taxon>
        <taxon>Vertebrata</taxon>
        <taxon>Euteleostomi</taxon>
        <taxon>Actinopterygii</taxon>
        <taxon>Neopterygii</taxon>
        <taxon>Teleostei</taxon>
        <taxon>Neoteleostei</taxon>
        <taxon>Acanthomorphata</taxon>
        <taxon>Eupercaria</taxon>
        <taxon>Tetraodontiformes</taxon>
        <taxon>Tetradontoidea</taxon>
        <taxon>Tetraodontidae</taxon>
        <taxon>Tetraodon</taxon>
    </lineage>
</organism>
<evidence type="ECO:0000256" key="8">
    <source>
        <dbReference type="SAM" id="MobiDB-lite"/>
    </source>
</evidence>
<comment type="caution">
    <text evidence="6">Lacks conserved residue(s) required for the propagation of feature annotation.</text>
</comment>
<feature type="domain" description="Laminin IV type A" evidence="10">
    <location>
        <begin position="128"/>
        <end position="303"/>
    </location>
</feature>
<evidence type="ECO:0000313" key="11">
    <source>
        <dbReference type="Ensembl" id="ENSTNIP00000004691.1"/>
    </source>
</evidence>
<protein>
    <recommendedName>
        <fullName evidence="13">Laminin, gamma 2</fullName>
    </recommendedName>
</protein>
<dbReference type="PROSITE" id="PS50027">
    <property type="entry name" value="EGF_LAM_2"/>
    <property type="match status" value="1"/>
</dbReference>
<accession>H3C8W9</accession>
<dbReference type="InterPro" id="IPR000034">
    <property type="entry name" value="Laminin_IV"/>
</dbReference>
<feature type="region of interest" description="Disordered" evidence="8">
    <location>
        <begin position="730"/>
        <end position="763"/>
    </location>
</feature>
<feature type="disulfide bond" evidence="6">
    <location>
        <begin position="33"/>
        <end position="42"/>
    </location>
</feature>
<reference evidence="12" key="1">
    <citation type="journal article" date="2004" name="Nature">
        <title>Genome duplication in the teleost fish Tetraodon nigroviridis reveals the early vertebrate proto-karyotype.</title>
        <authorList>
            <person name="Jaillon O."/>
            <person name="Aury J.-M."/>
            <person name="Brunet F."/>
            <person name="Petit J.-L."/>
            <person name="Stange-Thomann N."/>
            <person name="Mauceli E."/>
            <person name="Bouneau L."/>
            <person name="Fischer C."/>
            <person name="Ozouf-Costaz C."/>
            <person name="Bernot A."/>
            <person name="Nicaud S."/>
            <person name="Jaffe D."/>
            <person name="Fisher S."/>
            <person name="Lutfalla G."/>
            <person name="Dossat C."/>
            <person name="Segurens B."/>
            <person name="Dasilva C."/>
            <person name="Salanoubat M."/>
            <person name="Levy M."/>
            <person name="Boudet N."/>
            <person name="Castellano S."/>
            <person name="Anthouard V."/>
            <person name="Jubin C."/>
            <person name="Castelli V."/>
            <person name="Katinka M."/>
            <person name="Vacherie B."/>
            <person name="Biemont C."/>
            <person name="Skalli Z."/>
            <person name="Cattolico L."/>
            <person name="Poulain J."/>
            <person name="De Berardinis V."/>
            <person name="Cruaud C."/>
            <person name="Duprat S."/>
            <person name="Brottier P."/>
            <person name="Coutanceau J.-P."/>
            <person name="Gouzy J."/>
            <person name="Parra G."/>
            <person name="Lardier G."/>
            <person name="Chapple C."/>
            <person name="McKernan K.J."/>
            <person name="McEwan P."/>
            <person name="Bosak S."/>
            <person name="Kellis M."/>
            <person name="Volff J.-N."/>
            <person name="Guigo R."/>
            <person name="Zody M.C."/>
            <person name="Mesirov J."/>
            <person name="Lindblad-Toh K."/>
            <person name="Birren B."/>
            <person name="Nusbaum C."/>
            <person name="Kahn D."/>
            <person name="Robinson-Rechavi M."/>
            <person name="Laudet V."/>
            <person name="Schachter V."/>
            <person name="Quetier F."/>
            <person name="Saurin W."/>
            <person name="Scarpelli C."/>
            <person name="Wincker P."/>
            <person name="Lander E.S."/>
            <person name="Weissenbach J."/>
            <person name="Roest Crollius H."/>
        </authorList>
    </citation>
    <scope>NUCLEOTIDE SEQUENCE [LARGE SCALE GENOMIC DNA]</scope>
</reference>
<dbReference type="GO" id="GO:0005604">
    <property type="term" value="C:basement membrane"/>
    <property type="evidence" value="ECO:0007669"/>
    <property type="project" value="TreeGrafter"/>
</dbReference>
<name>H3C8W9_TETNG</name>
<dbReference type="PANTHER" id="PTHR10574">
    <property type="entry name" value="NETRIN/LAMININ-RELATED"/>
    <property type="match status" value="1"/>
</dbReference>
<dbReference type="PROSITE" id="PS51115">
    <property type="entry name" value="LAMININ_IVA"/>
    <property type="match status" value="1"/>
</dbReference>
<dbReference type="GO" id="GO:0009888">
    <property type="term" value="P:tissue development"/>
    <property type="evidence" value="ECO:0007669"/>
    <property type="project" value="TreeGrafter"/>
</dbReference>
<keyword evidence="4" id="KW-0325">Glycoprotein</keyword>
<dbReference type="CDD" id="cd00055">
    <property type="entry name" value="EGF_Lam"/>
    <property type="match status" value="4"/>
</dbReference>
<reference evidence="11" key="3">
    <citation type="submission" date="2025-09" db="UniProtKB">
        <authorList>
            <consortium name="Ensembl"/>
        </authorList>
    </citation>
    <scope>IDENTIFICATION</scope>
</reference>
<evidence type="ECO:0000256" key="6">
    <source>
        <dbReference type="PROSITE-ProRule" id="PRU00460"/>
    </source>
</evidence>
<keyword evidence="3 6" id="KW-1015">Disulfide bond</keyword>
<dbReference type="InterPro" id="IPR002049">
    <property type="entry name" value="LE_dom"/>
</dbReference>
<dbReference type="SMART" id="SM00180">
    <property type="entry name" value="EGF_Lam"/>
    <property type="match status" value="3"/>
</dbReference>
<dbReference type="PANTHER" id="PTHR10574:SF270">
    <property type="entry name" value="LAMININ SUBUNIT GAMMA-1"/>
    <property type="match status" value="1"/>
</dbReference>
<dbReference type="Pfam" id="PF00052">
    <property type="entry name" value="Laminin_B"/>
    <property type="match status" value="1"/>
</dbReference>
<dbReference type="STRING" id="99883.ENSTNIP00000004691"/>
<feature type="disulfide bond" evidence="6">
    <location>
        <begin position="13"/>
        <end position="25"/>
    </location>
</feature>
<dbReference type="InParanoid" id="H3C8W9"/>
<feature type="coiled-coil region" evidence="7">
    <location>
        <begin position="631"/>
        <end position="665"/>
    </location>
</feature>
<evidence type="ECO:0000256" key="1">
    <source>
        <dbReference type="ARBA" id="ARBA00022729"/>
    </source>
</evidence>
<evidence type="ECO:0000313" key="12">
    <source>
        <dbReference type="Proteomes" id="UP000007303"/>
    </source>
</evidence>
<evidence type="ECO:0008006" key="13">
    <source>
        <dbReference type="Google" id="ProtNLM"/>
    </source>
</evidence>
<evidence type="ECO:0000259" key="9">
    <source>
        <dbReference type="PROSITE" id="PS50027"/>
    </source>
</evidence>
<feature type="domain" description="Laminin EGF-like" evidence="9">
    <location>
        <begin position="13"/>
        <end position="57"/>
    </location>
</feature>
<dbReference type="InterPro" id="IPR050440">
    <property type="entry name" value="Laminin/Netrin_ECM"/>
</dbReference>
<dbReference type="GO" id="GO:0007411">
    <property type="term" value="P:axon guidance"/>
    <property type="evidence" value="ECO:0007669"/>
    <property type="project" value="TreeGrafter"/>
</dbReference>
<dbReference type="GeneTree" id="ENSGT00940000160470"/>
<keyword evidence="12" id="KW-1185">Reference proteome</keyword>